<accession>I4D618</accession>
<protein>
    <submittedName>
        <fullName evidence="1">Uncharacterized protein</fullName>
    </submittedName>
</protein>
<dbReference type="KEGG" id="dai:Desaci_2287"/>
<proteinExistence type="predicted"/>
<dbReference type="HOGENOM" id="CLU_3403153_0_0_9"/>
<dbReference type="AlphaFoldDB" id="I4D618"/>
<keyword evidence="2" id="KW-1185">Reference proteome</keyword>
<evidence type="ECO:0000313" key="2">
    <source>
        <dbReference type="Proteomes" id="UP000002892"/>
    </source>
</evidence>
<name>I4D618_DESAJ</name>
<dbReference type="Proteomes" id="UP000002892">
    <property type="component" value="Chromosome"/>
</dbReference>
<organism evidence="1 2">
    <name type="scientific">Desulfosporosinus acidiphilus (strain DSM 22704 / JCM 16185 / SJ4)</name>
    <dbReference type="NCBI Taxonomy" id="646529"/>
    <lineage>
        <taxon>Bacteria</taxon>
        <taxon>Bacillati</taxon>
        <taxon>Bacillota</taxon>
        <taxon>Clostridia</taxon>
        <taxon>Eubacteriales</taxon>
        <taxon>Desulfitobacteriaceae</taxon>
        <taxon>Desulfosporosinus</taxon>
    </lineage>
</organism>
<reference evidence="1 2" key="1">
    <citation type="journal article" date="2012" name="J. Bacteriol.">
        <title>Complete genome sequences of Desulfosporosinus orientis DSM765T, Desulfosporosinus youngiae DSM17734T, Desulfosporosinus meridiei DSM13257T, and Desulfosporosinus acidiphilus DSM22704T.</title>
        <authorList>
            <person name="Pester M."/>
            <person name="Brambilla E."/>
            <person name="Alazard D."/>
            <person name="Rattei T."/>
            <person name="Weinmaier T."/>
            <person name="Han J."/>
            <person name="Lucas S."/>
            <person name="Lapidus A."/>
            <person name="Cheng J.F."/>
            <person name="Goodwin L."/>
            <person name="Pitluck S."/>
            <person name="Peters L."/>
            <person name="Ovchinnikova G."/>
            <person name="Teshima H."/>
            <person name="Detter J.C."/>
            <person name="Han C.S."/>
            <person name="Tapia R."/>
            <person name="Land M.L."/>
            <person name="Hauser L."/>
            <person name="Kyrpides N.C."/>
            <person name="Ivanova N.N."/>
            <person name="Pagani I."/>
            <person name="Huntmann M."/>
            <person name="Wei C.L."/>
            <person name="Davenport K.W."/>
            <person name="Daligault H."/>
            <person name="Chain P.S."/>
            <person name="Chen A."/>
            <person name="Mavromatis K."/>
            <person name="Markowitz V."/>
            <person name="Szeto E."/>
            <person name="Mikhailova N."/>
            <person name="Pati A."/>
            <person name="Wagner M."/>
            <person name="Woyke T."/>
            <person name="Ollivier B."/>
            <person name="Klenk H.P."/>
            <person name="Spring S."/>
            <person name="Loy A."/>
        </authorList>
    </citation>
    <scope>NUCLEOTIDE SEQUENCE [LARGE SCALE GENOMIC DNA]</scope>
    <source>
        <strain evidence="2">DSM 22704 / JCM 16185 / SJ4</strain>
    </source>
</reference>
<sequence>MMIDSKYNFVLLGFGTTGLMRLLHATSWFW</sequence>
<dbReference type="EMBL" id="CP003639">
    <property type="protein sequence ID" value="AFM41242.1"/>
    <property type="molecule type" value="Genomic_DNA"/>
</dbReference>
<gene>
    <name evidence="1" type="ordered locus">Desaci_2287</name>
</gene>
<evidence type="ECO:0000313" key="1">
    <source>
        <dbReference type="EMBL" id="AFM41242.1"/>
    </source>
</evidence>